<protein>
    <recommendedName>
        <fullName evidence="4">Lipoyl synthase N-terminal domain-containing protein</fullName>
    </recommendedName>
</protein>
<dbReference type="PANTHER" id="PTHR10949">
    <property type="entry name" value="LIPOYL SYNTHASE"/>
    <property type="match status" value="1"/>
</dbReference>
<dbReference type="GO" id="GO:0005739">
    <property type="term" value="C:mitochondrion"/>
    <property type="evidence" value="ECO:0007669"/>
    <property type="project" value="TreeGrafter"/>
</dbReference>
<keyword evidence="1" id="KW-0408">Iron</keyword>
<keyword evidence="1" id="KW-0411">Iron-sulfur</keyword>
<dbReference type="GO" id="GO:0051539">
    <property type="term" value="F:4 iron, 4 sulfur cluster binding"/>
    <property type="evidence" value="ECO:0007669"/>
    <property type="project" value="UniProtKB-KW"/>
</dbReference>
<keyword evidence="1" id="KW-0479">Metal-binding</keyword>
<organism evidence="2 3">
    <name type="scientific">Tetradesmus obliquus</name>
    <name type="common">Green alga</name>
    <name type="synonym">Acutodesmus obliquus</name>
    <dbReference type="NCBI Taxonomy" id="3088"/>
    <lineage>
        <taxon>Eukaryota</taxon>
        <taxon>Viridiplantae</taxon>
        <taxon>Chlorophyta</taxon>
        <taxon>core chlorophytes</taxon>
        <taxon>Chlorophyceae</taxon>
        <taxon>CS clade</taxon>
        <taxon>Sphaeropleales</taxon>
        <taxon>Scenedesmaceae</taxon>
        <taxon>Tetradesmus</taxon>
    </lineage>
</organism>
<dbReference type="EMBL" id="FNXT01001338">
    <property type="protein sequence ID" value="SZX78765.1"/>
    <property type="molecule type" value="Genomic_DNA"/>
</dbReference>
<evidence type="ECO:0000313" key="3">
    <source>
        <dbReference type="Proteomes" id="UP000256970"/>
    </source>
</evidence>
<keyword evidence="3" id="KW-1185">Reference proteome</keyword>
<dbReference type="AlphaFoldDB" id="A0A383WMV1"/>
<proteinExistence type="predicted"/>
<reference evidence="2 3" key="1">
    <citation type="submission" date="2016-10" db="EMBL/GenBank/DDBJ databases">
        <authorList>
            <person name="Cai Z."/>
        </authorList>
    </citation>
    <scope>NUCLEOTIDE SEQUENCE [LARGE SCALE GENOMIC DNA]</scope>
</reference>
<dbReference type="InterPro" id="IPR058240">
    <property type="entry name" value="rSAM_sf"/>
</dbReference>
<accession>A0A383WMV1</accession>
<evidence type="ECO:0000256" key="1">
    <source>
        <dbReference type="ARBA" id="ARBA00022485"/>
    </source>
</evidence>
<dbReference type="GO" id="GO:0016992">
    <property type="term" value="F:lipoate synthase activity"/>
    <property type="evidence" value="ECO:0007669"/>
    <property type="project" value="InterPro"/>
</dbReference>
<dbReference type="PANTHER" id="PTHR10949:SF38">
    <property type="entry name" value="LIPOYL SYNTHASE, CHLOROPLASTIC"/>
    <property type="match status" value="1"/>
</dbReference>
<name>A0A383WMV1_TETOB</name>
<evidence type="ECO:0000313" key="2">
    <source>
        <dbReference type="EMBL" id="SZX78765.1"/>
    </source>
</evidence>
<dbReference type="Proteomes" id="UP000256970">
    <property type="component" value="Unassembled WGS sequence"/>
</dbReference>
<keyword evidence="1" id="KW-0004">4Fe-4S</keyword>
<dbReference type="InterPro" id="IPR003698">
    <property type="entry name" value="Lipoyl_synth"/>
</dbReference>
<gene>
    <name evidence="2" type="ORF">BQ4739_LOCUS19071</name>
</gene>
<dbReference type="SUPFAM" id="SSF102114">
    <property type="entry name" value="Radical SAM enzymes"/>
    <property type="match status" value="1"/>
</dbReference>
<evidence type="ECO:0008006" key="4">
    <source>
        <dbReference type="Google" id="ProtNLM"/>
    </source>
</evidence>
<sequence length="109" mass="12207">MNSKSSSIVLGLGETEDEIIDTMLDLKDCGVDIFTLGQYLQPTPKHLPVVEMVPPEQFEYWRRYGEEEVGFRYVASGPMVRSSYKAGEFFLEAMIHSDRDAAAAAAAQR</sequence>